<dbReference type="Proteomes" id="UP000295531">
    <property type="component" value="Unassembled WGS sequence"/>
</dbReference>
<evidence type="ECO:0000256" key="2">
    <source>
        <dbReference type="ARBA" id="ARBA00012528"/>
    </source>
</evidence>
<comment type="cofactor">
    <cofactor evidence="1">
        <name>Mg(2+)</name>
        <dbReference type="ChEBI" id="CHEBI:18420"/>
    </cofactor>
</comment>
<comment type="caution">
    <text evidence="8">The sequence shown here is derived from an EMBL/GenBank/DDBJ whole genome shotgun (WGS) entry which is preliminary data.</text>
</comment>
<keyword evidence="5" id="KW-0812">Transmembrane</keyword>
<sequence length="985" mass="110016">MRLSLFIIIVVGFSCSAAANLNLSTKEFSRVAQNMAARQSSVYHITSDHNGLLWLATDTDGILRYDGKQFVRWTDSVLNNVQAADFSKLRIHQDTIWAATWGHGLVAWNSAKQSTRQFKADNGQGQLKNDRVQTLFLDRQQRLWVGTLNGLQYMQPEVTTNQADVLQFIDDEHPLNDLRIWWITESKHWIWVASSQGVFRIAQDLSSCTRYYIDPDNVGENRTNEVRTIELIGETLWAGTDHGLYYLPENGQAFKSVQDNEGGSAVNLRVNDLVVETNPDHEPTLWVGSGNGLYQFDLTQKTFVKQGDDWAALQNIDVRSLHLDNNNILWIGTRGQGLFKGVTVNQNFKDSLARSSLNVARAPIQAVHYASDDTLWLANDKGIFKRPTSNGNWDFYPFPERLGVRKVDVLYADRFGDLWIGINEAVIKTSSDAPELAAAPAINQQLGLEEATITAIHEMKNGDMLLGIWGRGIARYDRSSATFSWQTQNFDQLRGDQAYSIIDTQGAGIYSATRYSGLLDLSNEQRVKGEFNNYTLICAHAIDSNSIWLCSDNGIWNYSFKTGETGHYTKADGLPSNRVLGMTNDDHGNLWVITLSGLARLNIESGKVVTLGKSDGLAMSNFLEHAIDSSSDGEITAGSLEGALSFNPAKLNIAEIAPNVALTSVILDNQDVTRKFALTANELKLPANFQSLKLSFSVTDFRVPENNAIRYRLSGVTDSWSNWMPNLSLYLSSLAPGTYSLLVEGRNSQGTESNEPLQLMITVDAPWWYSFWTVFFGISGIVLLIYAIVRARTKSLERVNQKLQEQIALHTRELKVANRKLQTLSETDALTGLLNRRGFESHFNRLLSDYRDTRSAISVLLIDVDHFKQFNDDYGHELGDIALKVVGDSLATCFREFDIVARWGGEEFTVALPGLALEEAKEVAERVRESISKQGVETDGKRLTLTVTIGVSCYFAQTAELQTWLNSADEALYAGKRQGRDRVVG</sequence>
<dbReference type="Pfam" id="PF07494">
    <property type="entry name" value="Reg_prop"/>
    <property type="match status" value="1"/>
</dbReference>
<evidence type="ECO:0000256" key="4">
    <source>
        <dbReference type="SAM" id="Coils"/>
    </source>
</evidence>
<evidence type="ECO:0000256" key="3">
    <source>
        <dbReference type="ARBA" id="ARBA00034247"/>
    </source>
</evidence>
<evidence type="ECO:0000313" key="8">
    <source>
        <dbReference type="EMBL" id="TDP38931.1"/>
    </source>
</evidence>
<feature type="domain" description="GGDEF" evidence="7">
    <location>
        <begin position="855"/>
        <end position="985"/>
    </location>
</feature>
<dbReference type="PANTHER" id="PTHR45138:SF9">
    <property type="entry name" value="DIGUANYLATE CYCLASE DGCM-RELATED"/>
    <property type="match status" value="1"/>
</dbReference>
<accession>A0A4R6PL97</accession>
<evidence type="ECO:0000256" key="1">
    <source>
        <dbReference type="ARBA" id="ARBA00001946"/>
    </source>
</evidence>
<dbReference type="InterPro" id="IPR015943">
    <property type="entry name" value="WD40/YVTN_repeat-like_dom_sf"/>
</dbReference>
<dbReference type="Gene3D" id="2.130.10.10">
    <property type="entry name" value="YVTN repeat-like/Quinoprotein amine dehydrogenase"/>
    <property type="match status" value="2"/>
</dbReference>
<dbReference type="RefSeq" id="WP_166635877.1">
    <property type="nucleotide sequence ID" value="NZ_SNXI01000004.1"/>
</dbReference>
<dbReference type="EMBL" id="SNXI01000004">
    <property type="protein sequence ID" value="TDP38931.1"/>
    <property type="molecule type" value="Genomic_DNA"/>
</dbReference>
<dbReference type="SUPFAM" id="SSF63829">
    <property type="entry name" value="Calcium-dependent phosphotriesterase"/>
    <property type="match status" value="2"/>
</dbReference>
<comment type="catalytic activity">
    <reaction evidence="3">
        <text>2 GTP = 3',3'-c-di-GMP + 2 diphosphate</text>
        <dbReference type="Rhea" id="RHEA:24898"/>
        <dbReference type="ChEBI" id="CHEBI:33019"/>
        <dbReference type="ChEBI" id="CHEBI:37565"/>
        <dbReference type="ChEBI" id="CHEBI:58805"/>
        <dbReference type="EC" id="2.7.7.65"/>
    </reaction>
</comment>
<dbReference type="InterPro" id="IPR000160">
    <property type="entry name" value="GGDEF_dom"/>
</dbReference>
<dbReference type="Gene3D" id="2.60.40.10">
    <property type="entry name" value="Immunoglobulins"/>
    <property type="match status" value="1"/>
</dbReference>
<keyword evidence="5" id="KW-1133">Transmembrane helix</keyword>
<feature type="chain" id="PRO_5020987755" description="diguanylate cyclase" evidence="6">
    <location>
        <begin position="20"/>
        <end position="985"/>
    </location>
</feature>
<dbReference type="InterPro" id="IPR043128">
    <property type="entry name" value="Rev_trsase/Diguanyl_cyclase"/>
</dbReference>
<dbReference type="SUPFAM" id="SSF55073">
    <property type="entry name" value="Nucleotide cyclase"/>
    <property type="match status" value="1"/>
</dbReference>
<feature type="transmembrane region" description="Helical" evidence="5">
    <location>
        <begin position="767"/>
        <end position="789"/>
    </location>
</feature>
<dbReference type="NCBIfam" id="TIGR00254">
    <property type="entry name" value="GGDEF"/>
    <property type="match status" value="1"/>
</dbReference>
<keyword evidence="9" id="KW-1185">Reference proteome</keyword>
<evidence type="ECO:0000313" key="9">
    <source>
        <dbReference type="Proteomes" id="UP000295531"/>
    </source>
</evidence>
<dbReference type="InterPro" id="IPR011110">
    <property type="entry name" value="Reg_prop"/>
</dbReference>
<reference evidence="8 9" key="1">
    <citation type="submission" date="2019-03" db="EMBL/GenBank/DDBJ databases">
        <title>Freshwater and sediment microbial communities from various areas in North America, analyzing microbe dynamics in response to fracking.</title>
        <authorList>
            <person name="Lamendella R."/>
        </authorList>
    </citation>
    <scope>NUCLEOTIDE SEQUENCE [LARGE SCALE GENOMIC DNA]</scope>
    <source>
        <strain evidence="8 9">18_TX</strain>
    </source>
</reference>
<dbReference type="CDD" id="cd01949">
    <property type="entry name" value="GGDEF"/>
    <property type="match status" value="1"/>
</dbReference>
<dbReference type="SMART" id="SM00267">
    <property type="entry name" value="GGDEF"/>
    <property type="match status" value="1"/>
</dbReference>
<dbReference type="InterPro" id="IPR050469">
    <property type="entry name" value="Diguanylate_Cyclase"/>
</dbReference>
<dbReference type="InterPro" id="IPR029787">
    <property type="entry name" value="Nucleotide_cyclase"/>
</dbReference>
<evidence type="ECO:0000256" key="6">
    <source>
        <dbReference type="SAM" id="SignalP"/>
    </source>
</evidence>
<dbReference type="FunFam" id="3.30.70.270:FF:000001">
    <property type="entry name" value="Diguanylate cyclase domain protein"/>
    <property type="match status" value="1"/>
</dbReference>
<dbReference type="InterPro" id="IPR013783">
    <property type="entry name" value="Ig-like_fold"/>
</dbReference>
<evidence type="ECO:0000259" key="7">
    <source>
        <dbReference type="PROSITE" id="PS50887"/>
    </source>
</evidence>
<dbReference type="Pfam" id="PF00990">
    <property type="entry name" value="GGDEF"/>
    <property type="match status" value="1"/>
</dbReference>
<dbReference type="GO" id="GO:0052621">
    <property type="term" value="F:diguanylate cyclase activity"/>
    <property type="evidence" value="ECO:0007669"/>
    <property type="project" value="UniProtKB-EC"/>
</dbReference>
<protein>
    <recommendedName>
        <fullName evidence="2">diguanylate cyclase</fullName>
        <ecNumber evidence="2">2.7.7.65</ecNumber>
    </recommendedName>
</protein>
<name>A0A4R6PL97_9GAMM</name>
<evidence type="ECO:0000256" key="5">
    <source>
        <dbReference type="SAM" id="Phobius"/>
    </source>
</evidence>
<dbReference type="PROSITE" id="PS51257">
    <property type="entry name" value="PROKAR_LIPOPROTEIN"/>
    <property type="match status" value="1"/>
</dbReference>
<proteinExistence type="predicted"/>
<keyword evidence="4" id="KW-0175">Coiled coil</keyword>
<gene>
    <name evidence="8" type="ORF">DEU29_10431</name>
</gene>
<dbReference type="AlphaFoldDB" id="A0A4R6PL97"/>
<dbReference type="PROSITE" id="PS50887">
    <property type="entry name" value="GGDEF"/>
    <property type="match status" value="1"/>
</dbReference>
<organism evidence="8 9">
    <name type="scientific">Idiomarina aquatica</name>
    <dbReference type="NCBI Taxonomy" id="1327752"/>
    <lineage>
        <taxon>Bacteria</taxon>
        <taxon>Pseudomonadati</taxon>
        <taxon>Pseudomonadota</taxon>
        <taxon>Gammaproteobacteria</taxon>
        <taxon>Alteromonadales</taxon>
        <taxon>Idiomarinaceae</taxon>
        <taxon>Idiomarina</taxon>
    </lineage>
</organism>
<keyword evidence="5" id="KW-0472">Membrane</keyword>
<feature type="signal peptide" evidence="6">
    <location>
        <begin position="1"/>
        <end position="19"/>
    </location>
</feature>
<dbReference type="PANTHER" id="PTHR45138">
    <property type="entry name" value="REGULATORY COMPONENTS OF SENSORY TRANSDUCTION SYSTEM"/>
    <property type="match status" value="1"/>
</dbReference>
<dbReference type="Gene3D" id="3.30.70.270">
    <property type="match status" value="1"/>
</dbReference>
<feature type="coiled-coil region" evidence="4">
    <location>
        <begin position="786"/>
        <end position="827"/>
    </location>
</feature>
<dbReference type="EC" id="2.7.7.65" evidence="2"/>
<keyword evidence="6" id="KW-0732">Signal</keyword>